<dbReference type="OrthoDB" id="5945798at2759"/>
<comment type="caution">
    <text evidence="3">The sequence shown here is derived from an EMBL/GenBank/DDBJ whole genome shotgun (WGS) entry which is preliminary data.</text>
</comment>
<dbReference type="CDD" id="cd20071">
    <property type="entry name" value="SET_SMYD"/>
    <property type="match status" value="1"/>
</dbReference>
<dbReference type="InterPro" id="IPR046341">
    <property type="entry name" value="SET_dom_sf"/>
</dbReference>
<evidence type="ECO:0000259" key="2">
    <source>
        <dbReference type="PROSITE" id="PS50280"/>
    </source>
</evidence>
<accession>A0A8H7XUP4</accession>
<name>A0A8H7XUP4_PSICU</name>
<dbReference type="Gene3D" id="2.170.270.10">
    <property type="entry name" value="SET domain"/>
    <property type="match status" value="1"/>
</dbReference>
<reference evidence="3" key="1">
    <citation type="submission" date="2021-02" db="EMBL/GenBank/DDBJ databases">
        <title>Psilocybe cubensis genome.</title>
        <authorList>
            <person name="Mckernan K.J."/>
            <person name="Crawford S."/>
            <person name="Trippe A."/>
            <person name="Kane L.T."/>
            <person name="Mclaughlin S."/>
        </authorList>
    </citation>
    <scope>NUCLEOTIDE SEQUENCE [LARGE SCALE GENOMIC DNA]</scope>
    <source>
        <strain evidence="3">MGC-MH-2018</strain>
    </source>
</reference>
<dbReference type="PANTHER" id="PTHR47332:SF4">
    <property type="entry name" value="SET DOMAIN-CONTAINING PROTEIN 5"/>
    <property type="match status" value="1"/>
</dbReference>
<dbReference type="Pfam" id="PF00856">
    <property type="entry name" value="SET"/>
    <property type="match status" value="1"/>
</dbReference>
<evidence type="ECO:0000256" key="1">
    <source>
        <dbReference type="SAM" id="MobiDB-lite"/>
    </source>
</evidence>
<dbReference type="EMBL" id="JAFIQS010000009">
    <property type="protein sequence ID" value="KAG5166003.1"/>
    <property type="molecule type" value="Genomic_DNA"/>
</dbReference>
<protein>
    <recommendedName>
        <fullName evidence="2">SET domain-containing protein</fullName>
    </recommendedName>
</protein>
<organism evidence="3">
    <name type="scientific">Psilocybe cubensis</name>
    <name type="common">Psychedelic mushroom</name>
    <name type="synonym">Stropharia cubensis</name>
    <dbReference type="NCBI Taxonomy" id="181762"/>
    <lineage>
        <taxon>Eukaryota</taxon>
        <taxon>Fungi</taxon>
        <taxon>Dikarya</taxon>
        <taxon>Basidiomycota</taxon>
        <taxon>Agaricomycotina</taxon>
        <taxon>Agaricomycetes</taxon>
        <taxon>Agaricomycetidae</taxon>
        <taxon>Agaricales</taxon>
        <taxon>Agaricineae</taxon>
        <taxon>Strophariaceae</taxon>
        <taxon>Psilocybe</taxon>
    </lineage>
</organism>
<proteinExistence type="predicted"/>
<dbReference type="PROSITE" id="PS50280">
    <property type="entry name" value="SET"/>
    <property type="match status" value="1"/>
</dbReference>
<feature type="compositionally biased region" description="Low complexity" evidence="1">
    <location>
        <begin position="23"/>
        <end position="35"/>
    </location>
</feature>
<dbReference type="SMART" id="SM00317">
    <property type="entry name" value="SET"/>
    <property type="match status" value="1"/>
</dbReference>
<gene>
    <name evidence="3" type="ORF">JR316_009592</name>
</gene>
<evidence type="ECO:0000313" key="3">
    <source>
        <dbReference type="EMBL" id="KAG5166003.1"/>
    </source>
</evidence>
<dbReference type="InterPro" id="IPR053185">
    <property type="entry name" value="SET_domain_protein"/>
</dbReference>
<sequence>MKRGFLNGNKVKQRALYPLPSPNANSNSNISTNANADRDGANINSQMRYTKSEAHKTDHSPASIVFTTIPPRPDPDGQSEWIALGDAKKRVLGVPGYPRALPSMDGESVAYEVRDAGAHEKGMGLGVFATRDIDAGALIFAERPLLVIPVNSGRLATSDSNIENTLAIAVGRMRAGSRDAFMQLANCHNDEGPLLGIVRTNGWIVRELSDEGEGTDKAYTAICKIAARINHSCMPNIHARFDLASFAFYIRAARGIKAGEQLFHSYCSVNLPLTARRAALAPYAFTCACHACTHASPTSDTLRREFATRVEAYRRMSDAWVGKKASKKVDEGVVRELEEFRKELVSEGLDGTRTYGVMLSAILRLYMNSGRIGEARVLVEEMRQRQRLEG</sequence>
<feature type="domain" description="SET" evidence="2">
    <location>
        <begin position="109"/>
        <end position="267"/>
    </location>
</feature>
<dbReference type="PANTHER" id="PTHR47332">
    <property type="entry name" value="SET DOMAIN-CONTAINING PROTEIN 5"/>
    <property type="match status" value="1"/>
</dbReference>
<dbReference type="InterPro" id="IPR001214">
    <property type="entry name" value="SET_dom"/>
</dbReference>
<dbReference type="SUPFAM" id="SSF82199">
    <property type="entry name" value="SET domain"/>
    <property type="match status" value="1"/>
</dbReference>
<feature type="region of interest" description="Disordered" evidence="1">
    <location>
        <begin position="1"/>
        <end position="41"/>
    </location>
</feature>
<dbReference type="AlphaFoldDB" id="A0A8H7XUP4"/>